<proteinExistence type="predicted"/>
<name>E3GK84_9FIRM</name>
<dbReference type="KEGG" id="elm:ELI_1853"/>
<sequence>MIYFTLTITIAYDILYMYNELAVTVHLYHNYIKKYLLD</sequence>
<dbReference type="AlphaFoldDB" id="E3GK84"/>
<accession>E3GK84</accession>
<protein>
    <submittedName>
        <fullName evidence="1">Uncharacterized protein</fullName>
    </submittedName>
</protein>
<evidence type="ECO:0000313" key="1">
    <source>
        <dbReference type="EMBL" id="ADO36837.1"/>
    </source>
</evidence>
<dbReference type="EMBL" id="CP002273">
    <property type="protein sequence ID" value="ADO36837.1"/>
    <property type="molecule type" value="Genomic_DNA"/>
</dbReference>
<gene>
    <name evidence="1" type="ordered locus">ELI_1853</name>
</gene>
<reference evidence="1 2" key="2">
    <citation type="journal article" date="2011" name="J. Bacteriol.">
        <title>Complete genome sequence of a carbon monoxide-utilizing acetogen, Eubacterium limosum KIST612.</title>
        <authorList>
            <person name="Roh H."/>
            <person name="Ko H.J."/>
            <person name="Kim D."/>
            <person name="Choi D.G."/>
            <person name="Park S."/>
            <person name="Kim S."/>
            <person name="Chang I.S."/>
            <person name="Choi I.G."/>
        </authorList>
    </citation>
    <scope>NUCLEOTIDE SEQUENCE [LARGE SCALE GENOMIC DNA]</scope>
    <source>
        <strain evidence="1 2">KIST612</strain>
    </source>
</reference>
<organism evidence="1 2">
    <name type="scientific">Eubacterium callanderi</name>
    <dbReference type="NCBI Taxonomy" id="53442"/>
    <lineage>
        <taxon>Bacteria</taxon>
        <taxon>Bacillati</taxon>
        <taxon>Bacillota</taxon>
        <taxon>Clostridia</taxon>
        <taxon>Eubacteriales</taxon>
        <taxon>Eubacteriaceae</taxon>
        <taxon>Eubacterium</taxon>
    </lineage>
</organism>
<evidence type="ECO:0000313" key="2">
    <source>
        <dbReference type="Proteomes" id="UP000006873"/>
    </source>
</evidence>
<keyword evidence="2" id="KW-1185">Reference proteome</keyword>
<reference key="1">
    <citation type="submission" date="2010-09" db="EMBL/GenBank/DDBJ databases">
        <authorList>
            <person name="Roh H."/>
            <person name="Ko H.-J."/>
            <person name="Kim D."/>
            <person name="Choi D.G."/>
            <person name="Park S."/>
            <person name="Kim S."/>
            <person name="Kim K.H."/>
            <person name="Chang I.S."/>
            <person name="Choi I.-G."/>
        </authorList>
    </citation>
    <scope>NUCLEOTIDE SEQUENCE</scope>
    <source>
        <strain>KIST612</strain>
    </source>
</reference>
<dbReference type="Proteomes" id="UP000006873">
    <property type="component" value="Chromosome"/>
</dbReference>
<dbReference type="HOGENOM" id="CLU_3328044_0_0_9"/>